<dbReference type="EMBL" id="FXLY01000005">
    <property type="protein sequence ID" value="SMN20475.1"/>
    <property type="molecule type" value="Genomic_DNA"/>
</dbReference>
<dbReference type="AlphaFoldDB" id="A0A1X7R4A5"/>
<evidence type="ECO:0008006" key="5">
    <source>
        <dbReference type="Google" id="ProtNLM"/>
    </source>
</evidence>
<dbReference type="InterPro" id="IPR018803">
    <property type="entry name" value="Ish1/Msc1-like"/>
</dbReference>
<feature type="coiled-coil region" evidence="1">
    <location>
        <begin position="249"/>
        <end position="276"/>
    </location>
</feature>
<proteinExistence type="predicted"/>
<accession>A0A1X7R4A5</accession>
<organism evidence="3 4">
    <name type="scientific">Maudiozyma saulgeensis</name>
    <dbReference type="NCBI Taxonomy" id="1789683"/>
    <lineage>
        <taxon>Eukaryota</taxon>
        <taxon>Fungi</taxon>
        <taxon>Dikarya</taxon>
        <taxon>Ascomycota</taxon>
        <taxon>Saccharomycotina</taxon>
        <taxon>Saccharomycetes</taxon>
        <taxon>Saccharomycetales</taxon>
        <taxon>Saccharomycetaceae</taxon>
        <taxon>Maudiozyma</taxon>
    </lineage>
</organism>
<feature type="signal peptide" evidence="2">
    <location>
        <begin position="1"/>
        <end position="23"/>
    </location>
</feature>
<dbReference type="STRING" id="1789683.A0A1X7R4A5"/>
<dbReference type="Pfam" id="PF10281">
    <property type="entry name" value="Ish1"/>
    <property type="match status" value="2"/>
</dbReference>
<reference evidence="3 4" key="1">
    <citation type="submission" date="2017-04" db="EMBL/GenBank/DDBJ databases">
        <authorList>
            <person name="Afonso C.L."/>
            <person name="Miller P.J."/>
            <person name="Scott M.A."/>
            <person name="Spackman E."/>
            <person name="Goraichik I."/>
            <person name="Dimitrov K.M."/>
            <person name="Suarez D.L."/>
            <person name="Swayne D.E."/>
        </authorList>
    </citation>
    <scope>NUCLEOTIDE SEQUENCE [LARGE SCALE GENOMIC DNA]</scope>
</reference>
<evidence type="ECO:0000256" key="2">
    <source>
        <dbReference type="SAM" id="SignalP"/>
    </source>
</evidence>
<evidence type="ECO:0000256" key="1">
    <source>
        <dbReference type="SAM" id="Coils"/>
    </source>
</evidence>
<keyword evidence="2" id="KW-0732">Signal</keyword>
<gene>
    <name evidence="3" type="ORF">KASA_0N04587G</name>
</gene>
<dbReference type="Proteomes" id="UP000196158">
    <property type="component" value="Unassembled WGS sequence"/>
</dbReference>
<evidence type="ECO:0000313" key="4">
    <source>
        <dbReference type="Proteomes" id="UP000196158"/>
    </source>
</evidence>
<sequence length="471" mass="54981">MKLSKIACLLGTIGLTVINPVLANKATETVTKTEVVSGQWQNDVQKLWKRYGKPDLQVAFNRDSLNETLPWLTQLLNVSSPSELSFEKANEWLFTTWSEKTLRDYLKDHSIPFDASQKKDELISLLRDNFESIKKDFENFKGSIPDSTIFKDWSAKDLKQWLEENHIKFNEKISNDKEKLVKLVSENIYKISETQEETKYKALHLLDLANKKLFDSNNNITAAAFNDFSKDDLKNWLQYHYIKLDDSISDNKDILLKKAQENLNLLKNDVDWYINKSSDMASPFIGKNPEYVESLWNGMSDYVNSGKKHANKLFSEDFAKRLLNSLNAEYPSNASMRDLVERIRNKTAGMFDHRDFNFSNESLDIVKEWFANTTSQVGDSGLYSKMNHKIKDLNEHMDNLFKSWSVNDLKDYMKSMDIPFTESRDKDTLVERAKNYTRKMLGYEPESEYQKWVRKAREFSRSIYNAVMPNH</sequence>
<dbReference type="OrthoDB" id="2527403at2759"/>
<keyword evidence="4" id="KW-1185">Reference proteome</keyword>
<name>A0A1X7R4A5_9SACH</name>
<keyword evidence="1" id="KW-0175">Coiled coil</keyword>
<evidence type="ECO:0000313" key="3">
    <source>
        <dbReference type="EMBL" id="SMN20475.1"/>
    </source>
</evidence>
<feature type="chain" id="PRO_5013185926" description="Meiotic sister chromatid recombination protein 1" evidence="2">
    <location>
        <begin position="24"/>
        <end position="471"/>
    </location>
</feature>
<protein>
    <recommendedName>
        <fullName evidence="5">Meiotic sister chromatid recombination protein 1</fullName>
    </recommendedName>
</protein>